<evidence type="ECO:0000256" key="2">
    <source>
        <dbReference type="SAM" id="SignalP"/>
    </source>
</evidence>
<feature type="signal peptide" evidence="2">
    <location>
        <begin position="1"/>
        <end position="20"/>
    </location>
</feature>
<sequence length="217" mass="23815">MLHARAIFLAVLFLTLRVLAKQSTPVRAISESRYTTAHSLGDNYKFDPRDGWQTVNVTNLQYKYPRDAGVSKPKSSKAIAPSNGLRSVAVNSVKSVLKGLKLIGESKPVTVTWYTGQDLQNPSCWANGKWAPTDDSFACALTMQGWTGRPKCFDFLELCNSPSKCVFVRVVDTCAGCQAGSKHVDLTQAAFKQLATLDKGLLKDVQLRTAASEPEDW</sequence>
<dbReference type="STRING" id="1095629.A0A0C9XNM6"/>
<keyword evidence="1 2" id="KW-0732">Signal</keyword>
<dbReference type="CDD" id="cd22191">
    <property type="entry name" value="DPBB_RlpA_EXP_N-like"/>
    <property type="match status" value="1"/>
</dbReference>
<dbReference type="InterPro" id="IPR036908">
    <property type="entry name" value="RlpA-like_sf"/>
</dbReference>
<gene>
    <name evidence="3" type="ORF">K443DRAFT_129721</name>
</gene>
<keyword evidence="4" id="KW-1185">Reference proteome</keyword>
<dbReference type="PANTHER" id="PTHR31836:SF22">
    <property type="entry name" value="RLPA-LIKE PROTEIN DOUBLE-PSI BETA-BARREL DOMAIN-CONTAINING PROTEIN"/>
    <property type="match status" value="1"/>
</dbReference>
<dbReference type="PANTHER" id="PTHR31836">
    <property type="match status" value="1"/>
</dbReference>
<dbReference type="EMBL" id="KN838551">
    <property type="protein sequence ID" value="KIK06796.1"/>
    <property type="molecule type" value="Genomic_DNA"/>
</dbReference>
<evidence type="ECO:0000313" key="4">
    <source>
        <dbReference type="Proteomes" id="UP000054477"/>
    </source>
</evidence>
<feature type="chain" id="PRO_5002206370" description="RlpA-like protein double-psi beta-barrel domain-containing protein" evidence="2">
    <location>
        <begin position="21"/>
        <end position="217"/>
    </location>
</feature>
<dbReference type="Gene3D" id="2.40.40.10">
    <property type="entry name" value="RlpA-like domain"/>
    <property type="match status" value="1"/>
</dbReference>
<organism evidence="3 4">
    <name type="scientific">Laccaria amethystina LaAM-08-1</name>
    <dbReference type="NCBI Taxonomy" id="1095629"/>
    <lineage>
        <taxon>Eukaryota</taxon>
        <taxon>Fungi</taxon>
        <taxon>Dikarya</taxon>
        <taxon>Basidiomycota</taxon>
        <taxon>Agaricomycotina</taxon>
        <taxon>Agaricomycetes</taxon>
        <taxon>Agaricomycetidae</taxon>
        <taxon>Agaricales</taxon>
        <taxon>Agaricineae</taxon>
        <taxon>Hydnangiaceae</taxon>
        <taxon>Laccaria</taxon>
    </lineage>
</organism>
<dbReference type="Proteomes" id="UP000054477">
    <property type="component" value="Unassembled WGS sequence"/>
</dbReference>
<reference evidence="4" key="2">
    <citation type="submission" date="2015-01" db="EMBL/GenBank/DDBJ databases">
        <title>Evolutionary Origins and Diversification of the Mycorrhizal Mutualists.</title>
        <authorList>
            <consortium name="DOE Joint Genome Institute"/>
            <consortium name="Mycorrhizal Genomics Consortium"/>
            <person name="Kohler A."/>
            <person name="Kuo A."/>
            <person name="Nagy L.G."/>
            <person name="Floudas D."/>
            <person name="Copeland A."/>
            <person name="Barry K.W."/>
            <person name="Cichocki N."/>
            <person name="Veneault-Fourrey C."/>
            <person name="LaButti K."/>
            <person name="Lindquist E.A."/>
            <person name="Lipzen A."/>
            <person name="Lundell T."/>
            <person name="Morin E."/>
            <person name="Murat C."/>
            <person name="Riley R."/>
            <person name="Ohm R."/>
            <person name="Sun H."/>
            <person name="Tunlid A."/>
            <person name="Henrissat B."/>
            <person name="Grigoriev I.V."/>
            <person name="Hibbett D.S."/>
            <person name="Martin F."/>
        </authorList>
    </citation>
    <scope>NUCLEOTIDE SEQUENCE [LARGE SCALE GENOMIC DNA]</scope>
    <source>
        <strain evidence="4">LaAM-08-1</strain>
    </source>
</reference>
<dbReference type="AlphaFoldDB" id="A0A0C9XNM6"/>
<evidence type="ECO:0000256" key="1">
    <source>
        <dbReference type="ARBA" id="ARBA00022729"/>
    </source>
</evidence>
<protein>
    <recommendedName>
        <fullName evidence="5">RlpA-like protein double-psi beta-barrel domain-containing protein</fullName>
    </recommendedName>
</protein>
<dbReference type="OrthoDB" id="406505at2759"/>
<dbReference type="SUPFAM" id="SSF50685">
    <property type="entry name" value="Barwin-like endoglucanases"/>
    <property type="match status" value="1"/>
</dbReference>
<reference evidence="3 4" key="1">
    <citation type="submission" date="2014-04" db="EMBL/GenBank/DDBJ databases">
        <authorList>
            <consortium name="DOE Joint Genome Institute"/>
            <person name="Kuo A."/>
            <person name="Kohler A."/>
            <person name="Nagy L.G."/>
            <person name="Floudas D."/>
            <person name="Copeland A."/>
            <person name="Barry K.W."/>
            <person name="Cichocki N."/>
            <person name="Veneault-Fourrey C."/>
            <person name="LaButti K."/>
            <person name="Lindquist E.A."/>
            <person name="Lipzen A."/>
            <person name="Lundell T."/>
            <person name="Morin E."/>
            <person name="Murat C."/>
            <person name="Sun H."/>
            <person name="Tunlid A."/>
            <person name="Henrissat B."/>
            <person name="Grigoriev I.V."/>
            <person name="Hibbett D.S."/>
            <person name="Martin F."/>
            <person name="Nordberg H.P."/>
            <person name="Cantor M.N."/>
            <person name="Hua S.X."/>
        </authorList>
    </citation>
    <scope>NUCLEOTIDE SEQUENCE [LARGE SCALE GENOMIC DNA]</scope>
    <source>
        <strain evidence="3 4">LaAM-08-1</strain>
    </source>
</reference>
<name>A0A0C9XNM6_9AGAR</name>
<dbReference type="InterPro" id="IPR051477">
    <property type="entry name" value="Expansin_CellWall"/>
</dbReference>
<accession>A0A0C9XNM6</accession>
<dbReference type="HOGENOM" id="CLU_075893_0_0_1"/>
<proteinExistence type="predicted"/>
<evidence type="ECO:0008006" key="5">
    <source>
        <dbReference type="Google" id="ProtNLM"/>
    </source>
</evidence>
<evidence type="ECO:0000313" key="3">
    <source>
        <dbReference type="EMBL" id="KIK06796.1"/>
    </source>
</evidence>